<dbReference type="Gene3D" id="3.60.21.70">
    <property type="entry name" value="PhoD-like phosphatase"/>
    <property type="match status" value="1"/>
</dbReference>
<comment type="caution">
    <text evidence="4">The sequence shown here is derived from an EMBL/GenBank/DDBJ whole genome shotgun (WGS) entry which is preliminary data.</text>
</comment>
<evidence type="ECO:0000313" key="4">
    <source>
        <dbReference type="EMBL" id="GGG53261.1"/>
    </source>
</evidence>
<dbReference type="PANTHER" id="PTHR43606">
    <property type="entry name" value="PHOSPHATASE, PUTATIVE (AFU_ORTHOLOGUE AFUA_6G08710)-RELATED"/>
    <property type="match status" value="1"/>
</dbReference>
<proteinExistence type="predicted"/>
<dbReference type="Gene3D" id="2.60.40.380">
    <property type="entry name" value="Purple acid phosphatase-like, N-terminal"/>
    <property type="match status" value="1"/>
</dbReference>
<feature type="chain" id="PRO_5037412146" evidence="1">
    <location>
        <begin position="33"/>
        <end position="542"/>
    </location>
</feature>
<evidence type="ECO:0000313" key="5">
    <source>
        <dbReference type="Proteomes" id="UP000627715"/>
    </source>
</evidence>
<organism evidence="4 5">
    <name type="scientific">Pseudohongiella nitratireducens</name>
    <dbReference type="NCBI Taxonomy" id="1768907"/>
    <lineage>
        <taxon>Bacteria</taxon>
        <taxon>Pseudomonadati</taxon>
        <taxon>Pseudomonadota</taxon>
        <taxon>Gammaproteobacteria</taxon>
        <taxon>Pseudomonadales</taxon>
        <taxon>Pseudohongiellaceae</taxon>
        <taxon>Pseudohongiella</taxon>
    </lineage>
</organism>
<feature type="domain" description="PhoD-like phosphatase metallophosphatase" evidence="2">
    <location>
        <begin position="141"/>
        <end position="513"/>
    </location>
</feature>
<reference evidence="4" key="1">
    <citation type="journal article" date="2014" name="Int. J. Syst. Evol. Microbiol.">
        <title>Complete genome sequence of Corynebacterium casei LMG S-19264T (=DSM 44701T), isolated from a smear-ripened cheese.</title>
        <authorList>
            <consortium name="US DOE Joint Genome Institute (JGI-PGF)"/>
            <person name="Walter F."/>
            <person name="Albersmeier A."/>
            <person name="Kalinowski J."/>
            <person name="Ruckert C."/>
        </authorList>
    </citation>
    <scope>NUCLEOTIDE SEQUENCE</scope>
    <source>
        <strain evidence="4">CGMCC 1.15425</strain>
    </source>
</reference>
<dbReference type="Pfam" id="PF09423">
    <property type="entry name" value="PhoD"/>
    <property type="match status" value="1"/>
</dbReference>
<dbReference type="InterPro" id="IPR018946">
    <property type="entry name" value="PhoD-like_MPP"/>
</dbReference>
<keyword evidence="1" id="KW-0732">Signal</keyword>
<gene>
    <name evidence="4" type="ORF">GCM10011403_08060</name>
</gene>
<dbReference type="OrthoDB" id="327733at2"/>
<name>A0A917GQ39_9GAMM</name>
<dbReference type="InterPro" id="IPR006311">
    <property type="entry name" value="TAT_signal"/>
</dbReference>
<reference evidence="4" key="2">
    <citation type="submission" date="2020-09" db="EMBL/GenBank/DDBJ databases">
        <authorList>
            <person name="Sun Q."/>
            <person name="Zhou Y."/>
        </authorList>
    </citation>
    <scope>NUCLEOTIDE SEQUENCE</scope>
    <source>
        <strain evidence="4">CGMCC 1.15425</strain>
    </source>
</reference>
<keyword evidence="5" id="KW-1185">Reference proteome</keyword>
<dbReference type="Pfam" id="PF16655">
    <property type="entry name" value="PhoD_N"/>
    <property type="match status" value="1"/>
</dbReference>
<protein>
    <submittedName>
        <fullName evidence="4">Alkaline phosphatase</fullName>
    </submittedName>
</protein>
<accession>A0A917GQ39</accession>
<evidence type="ECO:0000256" key="1">
    <source>
        <dbReference type="SAM" id="SignalP"/>
    </source>
</evidence>
<dbReference type="PROSITE" id="PS51318">
    <property type="entry name" value="TAT"/>
    <property type="match status" value="1"/>
</dbReference>
<dbReference type="AlphaFoldDB" id="A0A917GQ39"/>
<dbReference type="RefSeq" id="WP_068809909.1">
    <property type="nucleotide sequence ID" value="NZ_BMIY01000003.1"/>
</dbReference>
<dbReference type="InterPro" id="IPR029052">
    <property type="entry name" value="Metallo-depent_PP-like"/>
</dbReference>
<feature type="domain" description="Phospholipase D N-terminal" evidence="3">
    <location>
        <begin position="40"/>
        <end position="130"/>
    </location>
</feature>
<dbReference type="InterPro" id="IPR032093">
    <property type="entry name" value="PhoD_N"/>
</dbReference>
<feature type="signal peptide" evidence="1">
    <location>
        <begin position="1"/>
        <end position="32"/>
    </location>
</feature>
<evidence type="ECO:0000259" key="2">
    <source>
        <dbReference type="Pfam" id="PF09423"/>
    </source>
</evidence>
<sequence>MSQRFPLSRRRFLAISAATLGSLAIRGLPVQAAAPSHFTHGVASGDPLQDRVILWTRVLPGSGQPESLSVQWQVASDQRFNNIAASGNTQTGPERDYTVKVDATGLEAGKTYFYRFVAEGVESVIGRTRTLPSAGVEQTRLAVVSCSNYPQGYFNAYKEIAARDCDAVLHLGDYIYEYADGGYANPEALDKGRHVQPLHEIVTLEDYRMRYGLYRTDEDLQAVHQAHPFICVWDDHEITNNTYKTGAQNHNPEQGEGDFDPRRRAAIQAFYEWLPIREQSSVEEGAIYRSFDIGDLASLIMLDTRLVGRDEQLTFAMDVETLRERLADPERTILGSRQEDFLAEELRRSKDAGIPWQVIGQQVIMGRKNIPVVEDEEFPEDVREAAISGRYAMLRERGRAQLPLNLDAWDGYPANRERVLQQFRTLANNAVVLAGDTHSSWAFDLHDEQGDPVAVEFGTPGVTSPGFEGFMPLPEEKLEEFFMRDSPEMRFMRGMGRGWMEVDITRDEVATQFFYVSTVLEPEYEVEESTRLVTRVGEHVIG</sequence>
<dbReference type="InterPro" id="IPR038607">
    <property type="entry name" value="PhoD-like_sf"/>
</dbReference>
<dbReference type="CDD" id="cd07389">
    <property type="entry name" value="MPP_PhoD"/>
    <property type="match status" value="1"/>
</dbReference>
<dbReference type="Proteomes" id="UP000627715">
    <property type="component" value="Unassembled WGS sequence"/>
</dbReference>
<dbReference type="InterPro" id="IPR052900">
    <property type="entry name" value="Phospholipid_Metab_Enz"/>
</dbReference>
<dbReference type="PANTHER" id="PTHR43606:SF2">
    <property type="entry name" value="ALKALINE PHOSPHATASE FAMILY PROTEIN (AFU_ORTHOLOGUE AFUA_5G03860)"/>
    <property type="match status" value="1"/>
</dbReference>
<dbReference type="SUPFAM" id="SSF56300">
    <property type="entry name" value="Metallo-dependent phosphatases"/>
    <property type="match status" value="1"/>
</dbReference>
<evidence type="ECO:0000259" key="3">
    <source>
        <dbReference type="Pfam" id="PF16655"/>
    </source>
</evidence>
<dbReference type="EMBL" id="BMIY01000003">
    <property type="protein sequence ID" value="GGG53261.1"/>
    <property type="molecule type" value="Genomic_DNA"/>
</dbReference>